<evidence type="ECO:0000256" key="2">
    <source>
        <dbReference type="ARBA" id="ARBA00022490"/>
    </source>
</evidence>
<dbReference type="UniPathway" id="UPA00904">
    <property type="reaction ID" value="UER00878"/>
</dbReference>
<accession>A0A2T9YV30</accession>
<sequence>MRAYYYSEDNTDKTFSHDSGKNVSQQQLEECGVYYFQTKGSDQDKDNQINSISVERKYNSYDIVRLSSETLDIDDKLNMFFDEHLHEDEEIRYILEGSGYFDIRNLNDTWIRIVVEKNDLIILPAGIFHRFTLDSNRFIVAKRLFKENPSWIPISRKDAVENSFRNSYLISTQNKA</sequence>
<dbReference type="GO" id="GO:0005634">
    <property type="term" value="C:nucleus"/>
    <property type="evidence" value="ECO:0007669"/>
    <property type="project" value="UniProtKB-SubCell"/>
</dbReference>
<dbReference type="CDD" id="cd02232">
    <property type="entry name" value="cupin_ARD"/>
    <property type="match status" value="1"/>
</dbReference>
<dbReference type="Pfam" id="PF03079">
    <property type="entry name" value="ARD"/>
    <property type="match status" value="1"/>
</dbReference>
<evidence type="ECO:0000256" key="6">
    <source>
        <dbReference type="ARBA" id="ARBA00022964"/>
    </source>
</evidence>
<dbReference type="HAMAP" id="MF_03154">
    <property type="entry name" value="Salvage_MtnD_euk"/>
    <property type="match status" value="1"/>
</dbReference>
<comment type="catalytic activity">
    <reaction evidence="11">
        <text>1,2-dihydroxy-5-(methylsulfanyl)pent-1-en-3-one + O2 = 3-(methylsulfanyl)propanoate + CO + formate + 2 H(+)</text>
        <dbReference type="Rhea" id="RHEA:14161"/>
        <dbReference type="ChEBI" id="CHEBI:15378"/>
        <dbReference type="ChEBI" id="CHEBI:15379"/>
        <dbReference type="ChEBI" id="CHEBI:15740"/>
        <dbReference type="ChEBI" id="CHEBI:17245"/>
        <dbReference type="ChEBI" id="CHEBI:49016"/>
        <dbReference type="ChEBI" id="CHEBI:49252"/>
        <dbReference type="EC" id="1.13.11.53"/>
    </reaction>
</comment>
<gene>
    <name evidence="11" type="primary">ADI1</name>
    <name evidence="13" type="ORF">BB561_001336</name>
</gene>
<feature type="binding site" evidence="11">
    <location>
        <position position="129"/>
    </location>
    <ligand>
        <name>Fe(2+)</name>
        <dbReference type="ChEBI" id="CHEBI:29033"/>
        <note>for iron-dependent acireductone dioxygenase activity</note>
    </ligand>
</feature>
<keyword evidence="10 11" id="KW-0539">Nucleus</keyword>
<dbReference type="Proteomes" id="UP000245383">
    <property type="component" value="Unassembled WGS sequence"/>
</dbReference>
<dbReference type="Gene3D" id="2.60.120.10">
    <property type="entry name" value="Jelly Rolls"/>
    <property type="match status" value="1"/>
</dbReference>
<evidence type="ECO:0000256" key="12">
    <source>
        <dbReference type="SAM" id="MobiDB-lite"/>
    </source>
</evidence>
<dbReference type="GO" id="GO:0010308">
    <property type="term" value="F:acireductone dioxygenase (Ni2+-requiring) activity"/>
    <property type="evidence" value="ECO:0007669"/>
    <property type="project" value="UniProtKB-UniRule"/>
</dbReference>
<dbReference type="GO" id="GO:0016151">
    <property type="term" value="F:nickel cation binding"/>
    <property type="evidence" value="ECO:0007669"/>
    <property type="project" value="UniProtKB-UniRule"/>
</dbReference>
<comment type="cofactor">
    <cofactor evidence="11">
        <name>Fe(2+)</name>
        <dbReference type="ChEBI" id="CHEBI:29033"/>
    </cofactor>
    <cofactor evidence="11">
        <name>Ni(2+)</name>
        <dbReference type="ChEBI" id="CHEBI:49786"/>
    </cofactor>
    <text evidence="11">Binds either 1 Fe or Ni cation per monomer. Iron-binding promotes an acireductone dioxygenase reaction producing 2-keto-4-methylthiobutyrate, while nickel-binding promotes an acireductone dioxygenase reaction producing 3-(methylsulfanyl)propanoate.</text>
</comment>
<feature type="region of interest" description="Disordered" evidence="12">
    <location>
        <begin position="1"/>
        <end position="21"/>
    </location>
</feature>
<keyword evidence="2 11" id="KW-0963">Cytoplasm</keyword>
<evidence type="ECO:0000313" key="14">
    <source>
        <dbReference type="Proteomes" id="UP000245383"/>
    </source>
</evidence>
<comment type="function">
    <text evidence="11">Catalyzes 2 different reactions between oxygen and the acireductone 1,2-dihydroxy-3-keto-5-methylthiopentene (DHK-MTPene) depending upon the metal bound in the active site. Fe-containing acireductone dioxygenase (Fe-ARD) produces formate and 2-keto-4-methylthiobutyrate (KMTB), the alpha-ketoacid precursor of methionine in the methionine recycle pathway. Ni-containing acireductone dioxygenase (Ni-ARD) produces methylthiopropionate, carbon monoxide and formate, and does not lie on the methionine recycle pathway.</text>
</comment>
<comment type="similarity">
    <text evidence="11">Belongs to the acireductone dioxygenase (ARD) family.</text>
</comment>
<dbReference type="InterPro" id="IPR011051">
    <property type="entry name" value="RmlC_Cupin_sf"/>
</dbReference>
<dbReference type="SUPFAM" id="SSF51182">
    <property type="entry name" value="RmlC-like cupins"/>
    <property type="match status" value="1"/>
</dbReference>
<proteinExistence type="inferred from homology"/>
<comment type="subcellular location">
    <subcellularLocation>
        <location evidence="11">Cytoplasm</location>
    </subcellularLocation>
    <subcellularLocation>
        <location evidence="11">Nucleus</location>
    </subcellularLocation>
</comment>
<comment type="catalytic activity">
    <reaction evidence="1 11">
        <text>1,2-dihydroxy-5-(methylsulfanyl)pent-1-en-3-one + O2 = 4-methylsulfanyl-2-oxobutanoate + formate + 2 H(+)</text>
        <dbReference type="Rhea" id="RHEA:24504"/>
        <dbReference type="ChEBI" id="CHEBI:15378"/>
        <dbReference type="ChEBI" id="CHEBI:15379"/>
        <dbReference type="ChEBI" id="CHEBI:15740"/>
        <dbReference type="ChEBI" id="CHEBI:16723"/>
        <dbReference type="ChEBI" id="CHEBI:49252"/>
        <dbReference type="EC" id="1.13.11.54"/>
    </reaction>
</comment>
<evidence type="ECO:0000313" key="13">
    <source>
        <dbReference type="EMBL" id="PVU96181.1"/>
    </source>
</evidence>
<keyword evidence="14" id="KW-1185">Reference proteome</keyword>
<dbReference type="STRING" id="133385.A0A2T9YV30"/>
<dbReference type="FunFam" id="2.60.120.10:FF:000099">
    <property type="entry name" value="1,2-dihydroxy-3-keto-5-methylthiopentene dioxygenase"/>
    <property type="match status" value="1"/>
</dbReference>
<feature type="binding site" evidence="11">
    <location>
        <position position="90"/>
    </location>
    <ligand>
        <name>Ni(2+)</name>
        <dbReference type="ChEBI" id="CHEBI:49786"/>
        <note>for nickel-dependent acireductone dioxygenase activity</note>
    </ligand>
</feature>
<keyword evidence="6 11" id="KW-0223">Dioxygenase</keyword>
<feature type="binding site" evidence="11">
    <location>
        <position position="84"/>
    </location>
    <ligand>
        <name>Fe(2+)</name>
        <dbReference type="ChEBI" id="CHEBI:29033"/>
        <note>for iron-dependent acireductone dioxygenase activity</note>
    </ligand>
</feature>
<dbReference type="PANTHER" id="PTHR23418:SF0">
    <property type="entry name" value="ACIREDUCTONE DIOXYGENASE"/>
    <property type="match status" value="1"/>
</dbReference>
<dbReference type="EC" id="1.13.11.54" evidence="11"/>
<dbReference type="AlphaFoldDB" id="A0A2T9YV30"/>
<dbReference type="InterPro" id="IPR027496">
    <property type="entry name" value="ARD_euk"/>
</dbReference>
<evidence type="ECO:0000256" key="5">
    <source>
        <dbReference type="ARBA" id="ARBA00022723"/>
    </source>
</evidence>
<dbReference type="GO" id="GO:0010309">
    <property type="term" value="F:acireductone dioxygenase [iron(II)-requiring] activity"/>
    <property type="evidence" value="ECO:0007669"/>
    <property type="project" value="UniProtKB-UniRule"/>
</dbReference>
<keyword evidence="9 11" id="KW-0486">Methionine biosynthesis</keyword>
<feature type="binding site" evidence="11">
    <location>
        <position position="84"/>
    </location>
    <ligand>
        <name>Ni(2+)</name>
        <dbReference type="ChEBI" id="CHEBI:49786"/>
        <note>for nickel-dependent acireductone dioxygenase activity</note>
    </ligand>
</feature>
<keyword evidence="7 11" id="KW-0560">Oxidoreductase</keyword>
<dbReference type="InterPro" id="IPR014710">
    <property type="entry name" value="RmlC-like_jellyroll"/>
</dbReference>
<evidence type="ECO:0000256" key="8">
    <source>
        <dbReference type="ARBA" id="ARBA00023004"/>
    </source>
</evidence>
<feature type="binding site" evidence="11">
    <location>
        <position position="129"/>
    </location>
    <ligand>
        <name>Ni(2+)</name>
        <dbReference type="ChEBI" id="CHEBI:49786"/>
        <note>for nickel-dependent acireductone dioxygenase activity</note>
    </ligand>
</feature>
<reference evidence="13 14" key="1">
    <citation type="journal article" date="2018" name="MBio">
        <title>Comparative Genomics Reveals the Core Gene Toolbox for the Fungus-Insect Symbiosis.</title>
        <authorList>
            <person name="Wang Y."/>
            <person name="Stata M."/>
            <person name="Wang W."/>
            <person name="Stajich J.E."/>
            <person name="White M.M."/>
            <person name="Moncalvo J.M."/>
        </authorList>
    </citation>
    <scope>NUCLEOTIDE SEQUENCE [LARGE SCALE GENOMIC DNA]</scope>
    <source>
        <strain evidence="13 14">SWE-8-4</strain>
    </source>
</reference>
<protein>
    <recommendedName>
        <fullName evidence="11">Acireductone dioxygenase</fullName>
    </recommendedName>
    <alternativeName>
        <fullName evidence="11">Acireductone dioxygenase (Fe(2+)-requiring)</fullName>
        <shortName evidence="11">ARD'</shortName>
        <shortName evidence="11">Fe-ARD</shortName>
        <ecNumber evidence="11">1.13.11.54</ecNumber>
    </alternativeName>
    <alternativeName>
        <fullName evidence="11">Acireductone dioxygenase (Ni(2+)-requiring)</fullName>
        <shortName evidence="11">ARD</shortName>
        <shortName evidence="11">Ni-ARD</shortName>
        <ecNumber evidence="11">1.13.11.53</ecNumber>
    </alternativeName>
</protein>
<dbReference type="EC" id="1.13.11.53" evidence="11"/>
<feature type="binding site" evidence="11">
    <location>
        <position position="86"/>
    </location>
    <ligand>
        <name>Fe(2+)</name>
        <dbReference type="ChEBI" id="CHEBI:29033"/>
        <note>for iron-dependent acireductone dioxygenase activity</note>
    </ligand>
</feature>
<evidence type="ECO:0000256" key="9">
    <source>
        <dbReference type="ARBA" id="ARBA00023167"/>
    </source>
</evidence>
<name>A0A2T9YV30_9FUNG</name>
<dbReference type="PANTHER" id="PTHR23418">
    <property type="entry name" value="ACIREDUCTONE DIOXYGENASE"/>
    <property type="match status" value="1"/>
</dbReference>
<dbReference type="EMBL" id="MBFR01000039">
    <property type="protein sequence ID" value="PVU96181.1"/>
    <property type="molecule type" value="Genomic_DNA"/>
</dbReference>
<evidence type="ECO:0000256" key="7">
    <source>
        <dbReference type="ARBA" id="ARBA00023002"/>
    </source>
</evidence>
<feature type="binding site" evidence="11">
    <location>
        <position position="86"/>
    </location>
    <ligand>
        <name>Ni(2+)</name>
        <dbReference type="ChEBI" id="CHEBI:49786"/>
        <note>for nickel-dependent acireductone dioxygenase activity</note>
    </ligand>
</feature>
<feature type="binding site" evidence="11">
    <location>
        <position position="90"/>
    </location>
    <ligand>
        <name>Fe(2+)</name>
        <dbReference type="ChEBI" id="CHEBI:29033"/>
        <note>for iron-dependent acireductone dioxygenase activity</note>
    </ligand>
</feature>
<keyword evidence="3 11" id="KW-0533">Nickel</keyword>
<organism evidence="13 14">
    <name type="scientific">Smittium simulii</name>
    <dbReference type="NCBI Taxonomy" id="133385"/>
    <lineage>
        <taxon>Eukaryota</taxon>
        <taxon>Fungi</taxon>
        <taxon>Fungi incertae sedis</taxon>
        <taxon>Zoopagomycota</taxon>
        <taxon>Kickxellomycotina</taxon>
        <taxon>Harpellomycetes</taxon>
        <taxon>Harpellales</taxon>
        <taxon>Legeriomycetaceae</taxon>
        <taxon>Smittium</taxon>
    </lineage>
</organism>
<dbReference type="InterPro" id="IPR004313">
    <property type="entry name" value="ARD"/>
</dbReference>
<evidence type="ECO:0000256" key="3">
    <source>
        <dbReference type="ARBA" id="ARBA00022596"/>
    </source>
</evidence>
<keyword evidence="5 11" id="KW-0479">Metal-binding</keyword>
<dbReference type="OrthoDB" id="1867259at2759"/>
<keyword evidence="8 11" id="KW-0408">Iron</keyword>
<dbReference type="GO" id="GO:0005506">
    <property type="term" value="F:iron ion binding"/>
    <property type="evidence" value="ECO:0007669"/>
    <property type="project" value="UniProtKB-UniRule"/>
</dbReference>
<dbReference type="GO" id="GO:0005737">
    <property type="term" value="C:cytoplasm"/>
    <property type="evidence" value="ECO:0007669"/>
    <property type="project" value="UniProtKB-SubCell"/>
</dbReference>
<feature type="compositionally biased region" description="Basic and acidic residues" evidence="12">
    <location>
        <begin position="10"/>
        <end position="20"/>
    </location>
</feature>
<evidence type="ECO:0000256" key="10">
    <source>
        <dbReference type="ARBA" id="ARBA00023242"/>
    </source>
</evidence>
<comment type="pathway">
    <text evidence="11">Amino-acid biosynthesis; L-methionine biosynthesis via salvage pathway; L-methionine from S-methyl-5-thio-alpha-D-ribose 1-phosphate: step 5/6.</text>
</comment>
<evidence type="ECO:0000256" key="1">
    <source>
        <dbReference type="ARBA" id="ARBA00000428"/>
    </source>
</evidence>
<keyword evidence="4 11" id="KW-0028">Amino-acid biosynthesis</keyword>
<evidence type="ECO:0000256" key="11">
    <source>
        <dbReference type="HAMAP-Rule" id="MF_03154"/>
    </source>
</evidence>
<comment type="caution">
    <text evidence="13">The sequence shown here is derived from an EMBL/GenBank/DDBJ whole genome shotgun (WGS) entry which is preliminary data.</text>
</comment>
<evidence type="ECO:0000256" key="4">
    <source>
        <dbReference type="ARBA" id="ARBA00022605"/>
    </source>
</evidence>
<dbReference type="GO" id="GO:0019509">
    <property type="term" value="P:L-methionine salvage from methylthioadenosine"/>
    <property type="evidence" value="ECO:0007669"/>
    <property type="project" value="UniProtKB-UniRule"/>
</dbReference>